<keyword evidence="2" id="KW-1185">Reference proteome</keyword>
<sequence length="55" mass="6386">AVLETHAQTINCRIDQESENTARIQRGQLCHVYGLWMVAQIRHNLDQIQRGEEPD</sequence>
<comment type="caution">
    <text evidence="1">The sequence shown here is derived from an EMBL/GenBank/DDBJ whole genome shotgun (WGS) entry which is preliminary data.</text>
</comment>
<feature type="non-terminal residue" evidence="1">
    <location>
        <position position="1"/>
    </location>
</feature>
<reference evidence="1 2" key="1">
    <citation type="journal article" date="2018" name="Nat. Ecol. Evol.">
        <title>Shark genomes provide insights into elasmobranch evolution and the origin of vertebrates.</title>
        <authorList>
            <person name="Hara Y"/>
            <person name="Yamaguchi K"/>
            <person name="Onimaru K"/>
            <person name="Kadota M"/>
            <person name="Koyanagi M"/>
            <person name="Keeley SD"/>
            <person name="Tatsumi K"/>
            <person name="Tanaka K"/>
            <person name="Motone F"/>
            <person name="Kageyama Y"/>
            <person name="Nozu R"/>
            <person name="Adachi N"/>
            <person name="Nishimura O"/>
            <person name="Nakagawa R"/>
            <person name="Tanegashima C"/>
            <person name="Kiyatake I"/>
            <person name="Matsumoto R"/>
            <person name="Murakumo K"/>
            <person name="Nishida K"/>
            <person name="Terakita A"/>
            <person name="Kuratani S"/>
            <person name="Sato K"/>
            <person name="Hyodo S Kuraku.S."/>
        </authorList>
    </citation>
    <scope>NUCLEOTIDE SEQUENCE [LARGE SCALE GENOMIC DNA]</scope>
</reference>
<name>A0A401TJ59_CHIPU</name>
<proteinExistence type="predicted"/>
<organism evidence="1 2">
    <name type="scientific">Chiloscyllium punctatum</name>
    <name type="common">Brownbanded bambooshark</name>
    <name type="synonym">Hemiscyllium punctatum</name>
    <dbReference type="NCBI Taxonomy" id="137246"/>
    <lineage>
        <taxon>Eukaryota</taxon>
        <taxon>Metazoa</taxon>
        <taxon>Chordata</taxon>
        <taxon>Craniata</taxon>
        <taxon>Vertebrata</taxon>
        <taxon>Chondrichthyes</taxon>
        <taxon>Elasmobranchii</taxon>
        <taxon>Galeomorphii</taxon>
        <taxon>Galeoidea</taxon>
        <taxon>Orectolobiformes</taxon>
        <taxon>Hemiscylliidae</taxon>
        <taxon>Chiloscyllium</taxon>
    </lineage>
</organism>
<evidence type="ECO:0000313" key="1">
    <source>
        <dbReference type="EMBL" id="GCC42675.1"/>
    </source>
</evidence>
<evidence type="ECO:0000313" key="2">
    <source>
        <dbReference type="Proteomes" id="UP000287033"/>
    </source>
</evidence>
<dbReference type="AlphaFoldDB" id="A0A401TJ59"/>
<dbReference type="EMBL" id="BEZZ01084383">
    <property type="protein sequence ID" value="GCC42675.1"/>
    <property type="molecule type" value="Genomic_DNA"/>
</dbReference>
<gene>
    <name evidence="1" type="ORF">chiPu_0026637</name>
</gene>
<protein>
    <submittedName>
        <fullName evidence="1">Uncharacterized protein</fullName>
    </submittedName>
</protein>
<dbReference type="Proteomes" id="UP000287033">
    <property type="component" value="Unassembled WGS sequence"/>
</dbReference>
<accession>A0A401TJ59</accession>